<dbReference type="PANTHER" id="PTHR42971:SF1">
    <property type="entry name" value="TRNA (CYTIDINE(34)-2'-O)-METHYLTRANSFERASE"/>
    <property type="match status" value="1"/>
</dbReference>
<keyword evidence="1 6" id="KW-0963">Cytoplasm</keyword>
<evidence type="ECO:0000259" key="8">
    <source>
        <dbReference type="Pfam" id="PF00588"/>
    </source>
</evidence>
<dbReference type="Pfam" id="PF00588">
    <property type="entry name" value="SpoU_methylase"/>
    <property type="match status" value="1"/>
</dbReference>
<dbReference type="CDD" id="cd18094">
    <property type="entry name" value="SpoU-like_TrmL"/>
    <property type="match status" value="1"/>
</dbReference>
<accession>K5DZS6</accession>
<keyword evidence="2 6" id="KW-0489">Methyltransferase</keyword>
<dbReference type="InterPro" id="IPR029028">
    <property type="entry name" value="Alpha/beta_knot_MTases"/>
</dbReference>
<dbReference type="PIRSF" id="PIRSF029256">
    <property type="entry name" value="SpoU_TrmH_prd"/>
    <property type="match status" value="1"/>
</dbReference>
<comment type="similarity">
    <text evidence="6">Belongs to the class IV-like SAM-binding methyltransferase superfamily. RNA methyltransferase TrmH family. TrmL subfamily.</text>
</comment>
<dbReference type="EC" id="2.1.1.207" evidence="6"/>
<feature type="binding site" evidence="6 7">
    <location>
        <position position="153"/>
    </location>
    <ligand>
        <name>S-adenosyl-L-methionine</name>
        <dbReference type="ChEBI" id="CHEBI:59789"/>
    </ligand>
</feature>
<dbReference type="GO" id="GO:0005737">
    <property type="term" value="C:cytoplasm"/>
    <property type="evidence" value="ECO:0007669"/>
    <property type="project" value="UniProtKB-SubCell"/>
</dbReference>
<dbReference type="GO" id="GO:0002130">
    <property type="term" value="P:wobble position ribose methylation"/>
    <property type="evidence" value="ECO:0007669"/>
    <property type="project" value="TreeGrafter"/>
</dbReference>
<comment type="caution">
    <text evidence="6">Lacks conserved residue(s) required for the propagation of feature annotation.</text>
</comment>
<evidence type="ECO:0000313" key="9">
    <source>
        <dbReference type="EMBL" id="EKJ98985.1"/>
    </source>
</evidence>
<comment type="catalytic activity">
    <reaction evidence="6">
        <text>cytidine(34) in tRNA + S-adenosyl-L-methionine = 2'-O-methylcytidine(34) in tRNA + S-adenosyl-L-homocysteine + H(+)</text>
        <dbReference type="Rhea" id="RHEA:43084"/>
        <dbReference type="Rhea" id="RHEA-COMP:10331"/>
        <dbReference type="Rhea" id="RHEA-COMP:10332"/>
        <dbReference type="ChEBI" id="CHEBI:15378"/>
        <dbReference type="ChEBI" id="CHEBI:57856"/>
        <dbReference type="ChEBI" id="CHEBI:59789"/>
        <dbReference type="ChEBI" id="CHEBI:74495"/>
        <dbReference type="ChEBI" id="CHEBI:82748"/>
        <dbReference type="EC" id="2.1.1.207"/>
    </reaction>
</comment>
<dbReference type="GO" id="GO:0141102">
    <property type="term" value="F:tRNA (5-carboxymethylaminomethyluridine(34)-2'-O)-methyltransferase activity"/>
    <property type="evidence" value="ECO:0007669"/>
    <property type="project" value="RHEA"/>
</dbReference>
<dbReference type="EMBL" id="AMCW01000164">
    <property type="protein sequence ID" value="EKJ98985.1"/>
    <property type="molecule type" value="Genomic_DNA"/>
</dbReference>
<dbReference type="Gene3D" id="3.40.1280.10">
    <property type="match status" value="1"/>
</dbReference>
<comment type="caution">
    <text evidence="9">The sequence shown here is derived from an EMBL/GenBank/DDBJ whole genome shotgun (WGS) entry which is preliminary data.</text>
</comment>
<protein>
    <recommendedName>
        <fullName evidence="6">Putative tRNA (cytidine(34)-2'-O)-methyltransferase</fullName>
        <ecNumber evidence="6">2.1.1.207</ecNumber>
    </recommendedName>
    <alternativeName>
        <fullName evidence="6">tRNA (cytidine/uridine-2'-O-)-methyltransferase</fullName>
    </alternativeName>
</protein>
<evidence type="ECO:0000256" key="7">
    <source>
        <dbReference type="PIRSR" id="PIRSR029256-1"/>
    </source>
</evidence>
<evidence type="ECO:0000256" key="2">
    <source>
        <dbReference type="ARBA" id="ARBA00022603"/>
    </source>
</evidence>
<dbReference type="PANTHER" id="PTHR42971">
    <property type="entry name" value="TRNA (CYTIDINE(34)-2'-O)-METHYLTRANSFERASE"/>
    <property type="match status" value="1"/>
</dbReference>
<dbReference type="HAMAP" id="MF_01885">
    <property type="entry name" value="tRNA_methyltr_TrmL"/>
    <property type="match status" value="1"/>
</dbReference>
<evidence type="ECO:0000256" key="5">
    <source>
        <dbReference type="ARBA" id="ARBA00022694"/>
    </source>
</evidence>
<feature type="domain" description="tRNA/rRNA methyltransferase SpoU type" evidence="8">
    <location>
        <begin position="27"/>
        <end position="165"/>
    </location>
</feature>
<keyword evidence="3 6" id="KW-0808">Transferase</keyword>
<feature type="binding site" evidence="6 7">
    <location>
        <position position="124"/>
    </location>
    <ligand>
        <name>S-adenosyl-L-methionine</name>
        <dbReference type="ChEBI" id="CHEBI:59789"/>
    </ligand>
</feature>
<feature type="binding site" evidence="6 7">
    <location>
        <position position="145"/>
    </location>
    <ligand>
        <name>S-adenosyl-L-methionine</name>
        <dbReference type="ChEBI" id="CHEBI:59789"/>
    </ligand>
</feature>
<comment type="catalytic activity">
    <reaction evidence="6">
        <text>5-carboxymethylaminomethyluridine(34) in tRNA(Leu) + S-adenosyl-L-methionine = 5-carboxymethylaminomethyl-2'-O-methyluridine(34) in tRNA(Leu) + S-adenosyl-L-homocysteine + H(+)</text>
        <dbReference type="Rhea" id="RHEA:43088"/>
        <dbReference type="Rhea" id="RHEA-COMP:10333"/>
        <dbReference type="Rhea" id="RHEA-COMP:10334"/>
        <dbReference type="ChEBI" id="CHEBI:15378"/>
        <dbReference type="ChEBI" id="CHEBI:57856"/>
        <dbReference type="ChEBI" id="CHEBI:59789"/>
        <dbReference type="ChEBI" id="CHEBI:74508"/>
        <dbReference type="ChEBI" id="CHEBI:74511"/>
        <dbReference type="EC" id="2.1.1.207"/>
    </reaction>
</comment>
<comment type="subcellular location">
    <subcellularLocation>
        <location evidence="6">Cytoplasm</location>
    </subcellularLocation>
</comment>
<keyword evidence="5 6" id="KW-0819">tRNA processing</keyword>
<dbReference type="GO" id="GO:0141098">
    <property type="term" value="F:tRNA (cytidine(34)-2'-O)-methyltransferase activity"/>
    <property type="evidence" value="ECO:0007669"/>
    <property type="project" value="RHEA"/>
</dbReference>
<reference evidence="9 10" key="1">
    <citation type="journal article" date="2013" name="Mar. Genomics">
        <title>Expression of sulfatases in Rhodopirellula baltica and the diversity of sulfatases in the genus Rhodopirellula.</title>
        <authorList>
            <person name="Wegner C.E."/>
            <person name="Richter-Heitmann T."/>
            <person name="Klindworth A."/>
            <person name="Klockow C."/>
            <person name="Richter M."/>
            <person name="Achstetter T."/>
            <person name="Glockner F.O."/>
            <person name="Harder J."/>
        </authorList>
    </citation>
    <scope>NUCLEOTIDE SEQUENCE [LARGE SCALE GENOMIC DNA]</scope>
    <source>
        <strain evidence="9 10">SH28</strain>
    </source>
</reference>
<evidence type="ECO:0000256" key="3">
    <source>
        <dbReference type="ARBA" id="ARBA00022679"/>
    </source>
</evidence>
<name>K5DZS6_RHOBT</name>
<dbReference type="InterPro" id="IPR029026">
    <property type="entry name" value="tRNA_m1G_MTases_N"/>
</dbReference>
<evidence type="ECO:0000256" key="1">
    <source>
        <dbReference type="ARBA" id="ARBA00022490"/>
    </source>
</evidence>
<sequence length="178" mass="20349">MLRPIANRKNVTLMSDSLPLSVQPPAHVVLYQPEIPQNTGNIGRTCVAVGAKLWIVEPASFQFDEKRLRRAGLDYWQYLDWEPVPSWDALCERLNPERFFFFSKFAKRTVWEAEFALGDVLVFGRETSGLPASILKPDDPRSLRLPMREQVRSLNLSVTAGIALYEHQRQTINLLPAQ</sequence>
<dbReference type="SUPFAM" id="SSF75217">
    <property type="entry name" value="alpha/beta knot"/>
    <property type="match status" value="1"/>
</dbReference>
<dbReference type="InterPro" id="IPR001537">
    <property type="entry name" value="SpoU_MeTrfase"/>
</dbReference>
<dbReference type="PATRIC" id="fig|993517.3.peg.6177"/>
<dbReference type="InterPro" id="IPR016914">
    <property type="entry name" value="TrmL"/>
</dbReference>
<dbReference type="Proteomes" id="UP000007993">
    <property type="component" value="Unassembled WGS sequence"/>
</dbReference>
<dbReference type="FunFam" id="3.40.1280.10:FF:000002">
    <property type="entry name" value="Peptidylprolyl isomerase"/>
    <property type="match status" value="1"/>
</dbReference>
<dbReference type="AlphaFoldDB" id="K5DZS6"/>
<organism evidence="9 10">
    <name type="scientific">Rhodopirellula baltica SH28</name>
    <dbReference type="NCBI Taxonomy" id="993517"/>
    <lineage>
        <taxon>Bacteria</taxon>
        <taxon>Pseudomonadati</taxon>
        <taxon>Planctomycetota</taxon>
        <taxon>Planctomycetia</taxon>
        <taxon>Pirellulales</taxon>
        <taxon>Pirellulaceae</taxon>
        <taxon>Rhodopirellula</taxon>
    </lineage>
</organism>
<proteinExistence type="inferred from homology"/>
<evidence type="ECO:0000256" key="4">
    <source>
        <dbReference type="ARBA" id="ARBA00022691"/>
    </source>
</evidence>
<evidence type="ECO:0000313" key="10">
    <source>
        <dbReference type="Proteomes" id="UP000007993"/>
    </source>
</evidence>
<dbReference type="GO" id="GO:0042802">
    <property type="term" value="F:identical protein binding"/>
    <property type="evidence" value="ECO:0007669"/>
    <property type="project" value="UniProtKB-ARBA"/>
</dbReference>
<gene>
    <name evidence="9" type="ORF">RBSH_05708</name>
</gene>
<evidence type="ECO:0000256" key="6">
    <source>
        <dbReference type="HAMAP-Rule" id="MF_01885"/>
    </source>
</evidence>
<dbReference type="GO" id="GO:0003723">
    <property type="term" value="F:RNA binding"/>
    <property type="evidence" value="ECO:0007669"/>
    <property type="project" value="InterPro"/>
</dbReference>
<keyword evidence="4 6" id="KW-0949">S-adenosyl-L-methionine</keyword>
<comment type="function">
    <text evidence="6">Could methylate the ribose at the nucleotide 34 wobble position in tRNA.</text>
</comment>